<evidence type="ECO:0000256" key="1">
    <source>
        <dbReference type="SAM" id="MobiDB-lite"/>
    </source>
</evidence>
<dbReference type="AlphaFoldDB" id="A0A8T0EWN8"/>
<evidence type="ECO:0000313" key="2">
    <source>
        <dbReference type="EMBL" id="KAF8778705.1"/>
    </source>
</evidence>
<reference evidence="2" key="2">
    <citation type="submission" date="2020-06" db="EMBL/GenBank/DDBJ databases">
        <authorList>
            <person name="Sheffer M."/>
        </authorList>
    </citation>
    <scope>NUCLEOTIDE SEQUENCE</scope>
</reference>
<dbReference type="Proteomes" id="UP000807504">
    <property type="component" value="Unassembled WGS sequence"/>
</dbReference>
<feature type="compositionally biased region" description="Polar residues" evidence="1">
    <location>
        <begin position="8"/>
        <end position="25"/>
    </location>
</feature>
<evidence type="ECO:0000313" key="3">
    <source>
        <dbReference type="Proteomes" id="UP000807504"/>
    </source>
</evidence>
<name>A0A8T0EWN8_ARGBR</name>
<organism evidence="2 3">
    <name type="scientific">Argiope bruennichi</name>
    <name type="common">Wasp spider</name>
    <name type="synonym">Aranea bruennichi</name>
    <dbReference type="NCBI Taxonomy" id="94029"/>
    <lineage>
        <taxon>Eukaryota</taxon>
        <taxon>Metazoa</taxon>
        <taxon>Ecdysozoa</taxon>
        <taxon>Arthropoda</taxon>
        <taxon>Chelicerata</taxon>
        <taxon>Arachnida</taxon>
        <taxon>Araneae</taxon>
        <taxon>Araneomorphae</taxon>
        <taxon>Entelegynae</taxon>
        <taxon>Araneoidea</taxon>
        <taxon>Araneidae</taxon>
        <taxon>Argiope</taxon>
    </lineage>
</organism>
<sequence>MPSGNGGSSNQINQTMSASNSSTIAQPPDVACIPHVRQLPRKTPPPPYEIQMSKMSPMLLPGTSQTTESSTRELEIAAEARKLIKKMYEEIMRTDQQMPQSHSEEQSEQQVRQLLKSPMRQQDPLLQHASSLNLVVQRQQADARIIPACGKTLVDSSTNQIIQQKTLLYSPPPQLDLERVTIGREGRIVDPPQNSPQNEDLLKNSRKKKLWNPSKVMQTRSNIKGSTTPVVGDGSDSENRTYEEIEDVKSSQSINSCQAAYDSIEYYCLEREFENPSGQASSVSSAVSEPGPAGLKRKFRNPRVKIRRQLSAPSTRKFRHLGQSPETVLEAIATCYDLTPDEWMVAWKLGQKGVAPRERAKLLGVRLHKD</sequence>
<protein>
    <submittedName>
        <fullName evidence="2">Uncharacterized protein</fullName>
    </submittedName>
</protein>
<reference evidence="2" key="1">
    <citation type="journal article" date="2020" name="bioRxiv">
        <title>Chromosome-level reference genome of the European wasp spider Argiope bruennichi: a resource for studies on range expansion and evolutionary adaptation.</title>
        <authorList>
            <person name="Sheffer M.M."/>
            <person name="Hoppe A."/>
            <person name="Krehenwinkel H."/>
            <person name="Uhl G."/>
            <person name="Kuss A.W."/>
            <person name="Jensen L."/>
            <person name="Jensen C."/>
            <person name="Gillespie R.G."/>
            <person name="Hoff K.J."/>
            <person name="Prost S."/>
        </authorList>
    </citation>
    <scope>NUCLEOTIDE SEQUENCE</scope>
</reference>
<feature type="region of interest" description="Disordered" evidence="1">
    <location>
        <begin position="278"/>
        <end position="297"/>
    </location>
</feature>
<gene>
    <name evidence="2" type="ORF">HNY73_015402</name>
</gene>
<comment type="caution">
    <text evidence="2">The sequence shown here is derived from an EMBL/GenBank/DDBJ whole genome shotgun (WGS) entry which is preliminary data.</text>
</comment>
<proteinExistence type="predicted"/>
<dbReference type="EMBL" id="JABXBU010002072">
    <property type="protein sequence ID" value="KAF8778705.1"/>
    <property type="molecule type" value="Genomic_DNA"/>
</dbReference>
<keyword evidence="3" id="KW-1185">Reference proteome</keyword>
<accession>A0A8T0EWN8</accession>
<feature type="region of interest" description="Disordered" evidence="1">
    <location>
        <begin position="1"/>
        <end position="71"/>
    </location>
</feature>
<feature type="region of interest" description="Disordered" evidence="1">
    <location>
        <begin position="187"/>
        <end position="208"/>
    </location>
</feature>